<gene>
    <name evidence="1" type="ORF">GCM10010285_34140</name>
</gene>
<dbReference type="EMBL" id="BMTX01000009">
    <property type="protein sequence ID" value="GGS51846.1"/>
    <property type="molecule type" value="Genomic_DNA"/>
</dbReference>
<accession>A0ABQ2T6V8</accession>
<proteinExistence type="predicted"/>
<evidence type="ECO:0000313" key="2">
    <source>
        <dbReference type="Proteomes" id="UP000597853"/>
    </source>
</evidence>
<dbReference type="Proteomes" id="UP000597853">
    <property type="component" value="Unassembled WGS sequence"/>
</dbReference>
<reference evidence="2" key="1">
    <citation type="journal article" date="2019" name="Int. J. Syst. Evol. Microbiol.">
        <title>The Global Catalogue of Microorganisms (GCM) 10K type strain sequencing project: providing services to taxonomists for standard genome sequencing and annotation.</title>
        <authorList>
            <consortium name="The Broad Institute Genomics Platform"/>
            <consortium name="The Broad Institute Genome Sequencing Center for Infectious Disease"/>
            <person name="Wu L."/>
            <person name="Ma J."/>
        </authorList>
    </citation>
    <scope>NUCLEOTIDE SEQUENCE [LARGE SCALE GENOMIC DNA]</scope>
    <source>
        <strain evidence="2">JCM 4416</strain>
    </source>
</reference>
<protein>
    <submittedName>
        <fullName evidence="1">Uncharacterized protein</fullName>
    </submittedName>
</protein>
<name>A0ABQ2T6V8_STREZ</name>
<organism evidence="1 2">
    <name type="scientific">Streptomyces pseudogriseolus</name>
    <name type="common">Streptomyces gancidicus</name>
    <name type="synonym">Streptomyces rubiginosus</name>
    <dbReference type="NCBI Taxonomy" id="36817"/>
    <lineage>
        <taxon>Bacteria</taxon>
        <taxon>Bacillati</taxon>
        <taxon>Actinomycetota</taxon>
        <taxon>Actinomycetes</taxon>
        <taxon>Kitasatosporales</taxon>
        <taxon>Streptomycetaceae</taxon>
        <taxon>Streptomyces</taxon>
        <taxon>Streptomyces pseudogriseolus group</taxon>
    </lineage>
</organism>
<sequence length="188" mass="21054">MRTNACFNARMGTDGTHLGPLQLAGERWVVGDDARPDAHWVELRPDGLHQHAPDSEGRLIPWSRLMTGIRLTWGKHSWDTNSRGLYTWGGMVAGSDRGWLHMTLRHPYEDDQLRFDRHARPYRAVDVLRLESLLRRLVDDGKPHLLGDPEWVGRAVAGLTGGKNSRLTQRSLRQAVTEALATAGPGTP</sequence>
<evidence type="ECO:0000313" key="1">
    <source>
        <dbReference type="EMBL" id="GGS51846.1"/>
    </source>
</evidence>
<keyword evidence="2" id="KW-1185">Reference proteome</keyword>
<comment type="caution">
    <text evidence="1">The sequence shown here is derived from an EMBL/GenBank/DDBJ whole genome shotgun (WGS) entry which is preliminary data.</text>
</comment>